<dbReference type="Pfam" id="PF00873">
    <property type="entry name" value="ACR_tran"/>
    <property type="match status" value="1"/>
</dbReference>
<dbReference type="Gene3D" id="3.30.70.1440">
    <property type="entry name" value="Multidrug efflux transporter AcrB pore domain"/>
    <property type="match status" value="1"/>
</dbReference>
<evidence type="ECO:0000256" key="7">
    <source>
        <dbReference type="ARBA" id="ARBA00022989"/>
    </source>
</evidence>
<dbReference type="InterPro" id="IPR000731">
    <property type="entry name" value="SSD"/>
</dbReference>
<dbReference type="InterPro" id="IPR027463">
    <property type="entry name" value="AcrB_DN_DC_subdom"/>
</dbReference>
<keyword evidence="8 9" id="KW-0472">Membrane</keyword>
<dbReference type="Gene3D" id="1.20.1640.10">
    <property type="entry name" value="Multidrug efflux transporter AcrB transmembrane domain"/>
    <property type="match status" value="2"/>
</dbReference>
<proteinExistence type="inferred from homology"/>
<evidence type="ECO:0000256" key="2">
    <source>
        <dbReference type="ARBA" id="ARBA00010942"/>
    </source>
</evidence>
<comment type="caution">
    <text evidence="11">The sequence shown here is derived from an EMBL/GenBank/DDBJ whole genome shotgun (WGS) entry which is preliminary data.</text>
</comment>
<evidence type="ECO:0000256" key="8">
    <source>
        <dbReference type="ARBA" id="ARBA00023136"/>
    </source>
</evidence>
<gene>
    <name evidence="11" type="ORF">CYQ91_03290</name>
</gene>
<dbReference type="SUPFAM" id="SSF82693">
    <property type="entry name" value="Multidrug efflux transporter AcrB pore domain, PN1, PN2, PC1 and PC2 subdomains"/>
    <property type="match status" value="4"/>
</dbReference>
<keyword evidence="6 9" id="KW-0812">Transmembrane</keyword>
<feature type="transmembrane region" description="Helical" evidence="9">
    <location>
        <begin position="12"/>
        <end position="31"/>
    </location>
</feature>
<keyword evidence="3 9" id="KW-0813">Transport</keyword>
<dbReference type="GO" id="GO:0042910">
    <property type="term" value="F:xenobiotic transmembrane transporter activity"/>
    <property type="evidence" value="ECO:0007669"/>
    <property type="project" value="TreeGrafter"/>
</dbReference>
<feature type="transmembrane region" description="Helical" evidence="9">
    <location>
        <begin position="976"/>
        <end position="996"/>
    </location>
</feature>
<dbReference type="GO" id="GO:0009636">
    <property type="term" value="P:response to toxic substance"/>
    <property type="evidence" value="ECO:0007669"/>
    <property type="project" value="UniProtKB-ARBA"/>
</dbReference>
<evidence type="ECO:0000256" key="4">
    <source>
        <dbReference type="ARBA" id="ARBA00022475"/>
    </source>
</evidence>
<name>A0AAX1XTB3_9VIBR</name>
<dbReference type="RefSeq" id="WP_124007564.1">
    <property type="nucleotide sequence ID" value="NZ_PKPZ01000002.1"/>
</dbReference>
<feature type="domain" description="SSD" evidence="10">
    <location>
        <begin position="372"/>
        <end position="497"/>
    </location>
</feature>
<sequence>MLSKFFIHRPKFALVISLAMTLMGMIALKVLPISEYPQISPTVITVSTMYPGANANVVKKTVAQPIEAKVNGVEDMIYMSSVIGNDGSYTLRIYFRVGADGDMAQVRVNNLVAQATSSLPQEVNQIGVTVKKKSSDMLGVITLRSPKQSHDSIYLSNYADLNIVERLKRIEGMSDITLLGKKDYSMRIWLNPNKLATLKLSASDVIGAIKTQNIQVAAGKIGGMPAPGDQQYQYVLQTKGRLTSAEEFENIIIRASKKGSLIRLKDVARVEVGAQGYEADGRMNNEPAAVLALYQLPTANALDVMERVKEAMKEYEKSFPDDLVYDIAYDSTEYVETSIDEVYETLVIAVLLVTFVVYVFLQNWRATIIPTLAIPVSIIATFAIMGVMGMTINTISLFGLILAIGIVVDDAIIVVENVERVIHEEHLDPIPATIQAMKEVTGPVLATTLILLAVFVPVALLPGISGRMFNQFAVTICVSVLISAINALTLTPALCALMLKSTHSQPIAPLRAFNRGFEAITRKYQGLVGFLSRRIVLSISVYGALIAVLAFAFMTVPSSFVPNEDKGVFMVEMRLPDAAALQRTAPLMKKYVDELKQMEGVENVVSVAGFSVINMASIPNSGMLIIKLDNWSKRKDPELHQRALMNKVNQMLNSTPDAASFVFATPAIKGMGAVDGFNLVLQDNLGRSPQELAKTTADFVAQINQLPEVARAFSIFRANIPQRYIDIDRDKAISMGVPLNEIFSTLQAQLGGAYISDFNLFGRSYQVKVQAEEQYRDNIDDIDHLFVRSSSGKMVSLATLVKVKPIFGPDTLSNYNMFSSATVNGAPAPGYSSGDVVKAIEKLAAESLPSGYSYEWSGMTYQEMKAGNMAPIAFALSLLFTYLFLVAQYESWTIPAAVMMAVPVAILGAMGTLLLVGQPFDLYVQIGVVILIGMSAKVAILIVEFAKVLREEKGLSIIDAAKEAARIRFRAVQMTAFAFIWGVFPLVIASGAGAASRHSLGFAVFGGMILSTFVGTLLTPVFFVMMQSLREKFKRKKPTELEVSEQQR</sequence>
<dbReference type="GO" id="GO:0005886">
    <property type="term" value="C:plasma membrane"/>
    <property type="evidence" value="ECO:0007669"/>
    <property type="project" value="UniProtKB-SubCell"/>
</dbReference>
<evidence type="ECO:0000259" key="10">
    <source>
        <dbReference type="PROSITE" id="PS50156"/>
    </source>
</evidence>
<evidence type="ECO:0000256" key="9">
    <source>
        <dbReference type="RuleBase" id="RU364070"/>
    </source>
</evidence>
<dbReference type="FunFam" id="1.20.1640.10:FF:000001">
    <property type="entry name" value="Efflux pump membrane transporter"/>
    <property type="match status" value="1"/>
</dbReference>
<feature type="transmembrane region" description="Helical" evidence="9">
    <location>
        <begin position="894"/>
        <end position="916"/>
    </location>
</feature>
<feature type="transmembrane region" description="Helical" evidence="9">
    <location>
        <begin position="342"/>
        <end position="361"/>
    </location>
</feature>
<feature type="transmembrane region" description="Helical" evidence="9">
    <location>
        <begin position="395"/>
        <end position="415"/>
    </location>
</feature>
<evidence type="ECO:0000256" key="1">
    <source>
        <dbReference type="ARBA" id="ARBA00004429"/>
    </source>
</evidence>
<feature type="transmembrane region" description="Helical" evidence="9">
    <location>
        <begin position="869"/>
        <end position="887"/>
    </location>
</feature>
<keyword evidence="7 9" id="KW-1133">Transmembrane helix</keyword>
<feature type="transmembrane region" description="Helical" evidence="9">
    <location>
        <begin position="368"/>
        <end position="389"/>
    </location>
</feature>
<feature type="transmembrane region" description="Helical" evidence="9">
    <location>
        <begin position="1002"/>
        <end position="1026"/>
    </location>
</feature>
<keyword evidence="4" id="KW-1003">Cell membrane</keyword>
<dbReference type="InterPro" id="IPR001036">
    <property type="entry name" value="Acrflvin-R"/>
</dbReference>
<dbReference type="NCBIfam" id="NF000282">
    <property type="entry name" value="RND_permease_1"/>
    <property type="match status" value="1"/>
</dbReference>
<protein>
    <recommendedName>
        <fullName evidence="9">Efflux pump membrane transporter</fullName>
    </recommendedName>
</protein>
<dbReference type="EMBL" id="PKPZ01000002">
    <property type="protein sequence ID" value="RPB42588.1"/>
    <property type="molecule type" value="Genomic_DNA"/>
</dbReference>
<dbReference type="AlphaFoldDB" id="A0AAX1XTB3"/>
<accession>A0AAX1XTB3</accession>
<evidence type="ECO:0000313" key="11">
    <source>
        <dbReference type="EMBL" id="RPB42588.1"/>
    </source>
</evidence>
<feature type="transmembrane region" description="Helical" evidence="9">
    <location>
        <begin position="440"/>
        <end position="460"/>
    </location>
</feature>
<comment type="similarity">
    <text evidence="2 9">Belongs to the resistance-nodulation-cell division (RND) (TC 2.A.6) family.</text>
</comment>
<dbReference type="PANTHER" id="PTHR32063">
    <property type="match status" value="1"/>
</dbReference>
<organism evidence="11 12">
    <name type="scientific">Vibrio diabolicus</name>
    <dbReference type="NCBI Taxonomy" id="50719"/>
    <lineage>
        <taxon>Bacteria</taxon>
        <taxon>Pseudomonadati</taxon>
        <taxon>Pseudomonadota</taxon>
        <taxon>Gammaproteobacteria</taxon>
        <taxon>Vibrionales</taxon>
        <taxon>Vibrionaceae</taxon>
        <taxon>Vibrio</taxon>
        <taxon>Vibrio diabolicus subgroup</taxon>
    </lineage>
</organism>
<dbReference type="PANTHER" id="PTHR32063:SF24">
    <property type="entry name" value="CATION EFFLUX SYSTEM (ACRB_ACRD_ACRF FAMILY)"/>
    <property type="match status" value="1"/>
</dbReference>
<dbReference type="PRINTS" id="PR00702">
    <property type="entry name" value="ACRIFLAVINRP"/>
</dbReference>
<feature type="transmembrane region" description="Helical" evidence="9">
    <location>
        <begin position="922"/>
        <end position="943"/>
    </location>
</feature>
<feature type="transmembrane region" description="Helical" evidence="9">
    <location>
        <begin position="535"/>
        <end position="556"/>
    </location>
</feature>
<dbReference type="InterPro" id="IPR004764">
    <property type="entry name" value="MdtF-like"/>
</dbReference>
<dbReference type="GO" id="GO:0015562">
    <property type="term" value="F:efflux transmembrane transporter activity"/>
    <property type="evidence" value="ECO:0007669"/>
    <property type="project" value="InterPro"/>
</dbReference>
<dbReference type="Gene3D" id="3.30.70.1430">
    <property type="entry name" value="Multidrug efflux transporter AcrB pore domain"/>
    <property type="match status" value="2"/>
</dbReference>
<dbReference type="Gene3D" id="3.30.2090.10">
    <property type="entry name" value="Multidrug efflux transporter AcrB TolC docking domain, DN and DC subdomains"/>
    <property type="match status" value="2"/>
</dbReference>
<reference evidence="11 12" key="1">
    <citation type="journal article" date="2018" name="AMB Express">
        <title>Occurrence and significance of pathogenicity and fitness islands in environmental vibrios.</title>
        <authorList>
            <person name="Klein S."/>
            <person name="Pipes S."/>
            <person name="Lovell C.R."/>
        </authorList>
    </citation>
    <scope>NUCLEOTIDE SEQUENCE [LARGE SCALE GENOMIC DNA]</scope>
    <source>
        <strain evidence="11 12">JBS-8-11-1</strain>
    </source>
</reference>
<feature type="transmembrane region" description="Helical" evidence="9">
    <location>
        <begin position="472"/>
        <end position="499"/>
    </location>
</feature>
<dbReference type="SUPFAM" id="SSF82714">
    <property type="entry name" value="Multidrug efflux transporter AcrB TolC docking domain, DN and DC subdomains"/>
    <property type="match status" value="2"/>
</dbReference>
<comment type="subcellular location">
    <subcellularLocation>
        <location evidence="1 9">Cell inner membrane</location>
        <topology evidence="1 9">Multi-pass membrane protein</topology>
    </subcellularLocation>
</comment>
<dbReference type="NCBIfam" id="TIGR00915">
    <property type="entry name" value="2A0602"/>
    <property type="match status" value="1"/>
</dbReference>
<dbReference type="Proteomes" id="UP000283878">
    <property type="component" value="Unassembled WGS sequence"/>
</dbReference>
<evidence type="ECO:0000256" key="3">
    <source>
        <dbReference type="ARBA" id="ARBA00022448"/>
    </source>
</evidence>
<evidence type="ECO:0000256" key="6">
    <source>
        <dbReference type="ARBA" id="ARBA00022692"/>
    </source>
</evidence>
<dbReference type="PROSITE" id="PS50156">
    <property type="entry name" value="SSD"/>
    <property type="match status" value="1"/>
</dbReference>
<keyword evidence="5 9" id="KW-0997">Cell inner membrane</keyword>
<evidence type="ECO:0000313" key="12">
    <source>
        <dbReference type="Proteomes" id="UP000283878"/>
    </source>
</evidence>
<evidence type="ECO:0000256" key="5">
    <source>
        <dbReference type="ARBA" id="ARBA00022519"/>
    </source>
</evidence>
<dbReference type="Gene3D" id="3.30.70.1320">
    <property type="entry name" value="Multidrug efflux transporter AcrB pore domain like"/>
    <property type="match status" value="1"/>
</dbReference>
<dbReference type="SUPFAM" id="SSF82866">
    <property type="entry name" value="Multidrug efflux transporter AcrB transmembrane domain"/>
    <property type="match status" value="2"/>
</dbReference>